<evidence type="ECO:0000256" key="5">
    <source>
        <dbReference type="ARBA" id="ARBA00023277"/>
    </source>
</evidence>
<reference evidence="7" key="1">
    <citation type="submission" date="2019-08" db="EMBL/GenBank/DDBJ databases">
        <authorList>
            <person name="Kucharzyk K."/>
            <person name="Murdoch R.W."/>
            <person name="Higgins S."/>
            <person name="Loffler F."/>
        </authorList>
    </citation>
    <scope>NUCLEOTIDE SEQUENCE</scope>
</reference>
<dbReference type="InterPro" id="IPR036291">
    <property type="entry name" value="NAD(P)-bd_dom_sf"/>
</dbReference>
<dbReference type="Pfam" id="PF01370">
    <property type="entry name" value="Epimerase"/>
    <property type="match status" value="1"/>
</dbReference>
<sequence>MAILVTGGAGYIGSHCVAALIERGKDVVVADNLSKGHKAALKGGKFYEGSVADRSFLDRIFSENSIEAVIHFAAFSLVGESMKIPEAYFRNNVGGALTLIEAMIDHKVPFLVFSSTAATYGEPEYTPIDETHPKNPSNPYGESKLIVEKMLRWCGEAHGLKFCALRYFNVAGALADGSLGEDHRPESHLIPLVLEAVRGKRPALSLYGTDYPTPDGTCIRDYIHVEDLVEAHFLALDYLKAGNPSAAFNLGNGKGFSNREIIETARRVTGLAIPVAEEGRRPGDPASLVASSKKAMEVLGWKPKYTRLDDIIASAWRWHTGHPDGYGE</sequence>
<dbReference type="NCBIfam" id="TIGR01179">
    <property type="entry name" value="galE"/>
    <property type="match status" value="1"/>
</dbReference>
<evidence type="ECO:0000256" key="4">
    <source>
        <dbReference type="ARBA" id="ARBA00023235"/>
    </source>
</evidence>
<dbReference type="Gene3D" id="3.90.25.10">
    <property type="entry name" value="UDP-galactose 4-epimerase, domain 1"/>
    <property type="match status" value="1"/>
</dbReference>
<dbReference type="GO" id="GO:0003978">
    <property type="term" value="F:UDP-glucose 4-epimerase activity"/>
    <property type="evidence" value="ECO:0007669"/>
    <property type="project" value="UniProtKB-EC"/>
</dbReference>
<gene>
    <name evidence="7" type="primary">galE_23</name>
    <name evidence="7" type="ORF">SDC9_99055</name>
</gene>
<organism evidence="7">
    <name type="scientific">bioreactor metagenome</name>
    <dbReference type="NCBI Taxonomy" id="1076179"/>
    <lineage>
        <taxon>unclassified sequences</taxon>
        <taxon>metagenomes</taxon>
        <taxon>ecological metagenomes</taxon>
    </lineage>
</organism>
<comment type="similarity">
    <text evidence="2">Belongs to the NAD(P)-dependent epimerase/dehydratase family.</text>
</comment>
<dbReference type="PANTHER" id="PTHR43725">
    <property type="entry name" value="UDP-GLUCOSE 4-EPIMERASE"/>
    <property type="match status" value="1"/>
</dbReference>
<keyword evidence="4 7" id="KW-0413">Isomerase</keyword>
<dbReference type="EC" id="5.1.3.2" evidence="7"/>
<comment type="caution">
    <text evidence="7">The sequence shown here is derived from an EMBL/GenBank/DDBJ whole genome shotgun (WGS) entry which is preliminary data.</text>
</comment>
<proteinExistence type="inferred from homology"/>
<evidence type="ECO:0000259" key="6">
    <source>
        <dbReference type="Pfam" id="PF01370"/>
    </source>
</evidence>
<comment type="cofactor">
    <cofactor evidence="1">
        <name>NAD(+)</name>
        <dbReference type="ChEBI" id="CHEBI:57540"/>
    </cofactor>
</comment>
<dbReference type="Gene3D" id="3.40.50.720">
    <property type="entry name" value="NAD(P)-binding Rossmann-like Domain"/>
    <property type="match status" value="1"/>
</dbReference>
<dbReference type="PANTHER" id="PTHR43725:SF53">
    <property type="entry name" value="UDP-ARABINOSE 4-EPIMERASE 1"/>
    <property type="match status" value="1"/>
</dbReference>
<name>A0A645AH79_9ZZZZ</name>
<dbReference type="SUPFAM" id="SSF51735">
    <property type="entry name" value="NAD(P)-binding Rossmann-fold domains"/>
    <property type="match status" value="1"/>
</dbReference>
<evidence type="ECO:0000313" key="7">
    <source>
        <dbReference type="EMBL" id="MPM52296.1"/>
    </source>
</evidence>
<dbReference type="AlphaFoldDB" id="A0A645AH79"/>
<dbReference type="InterPro" id="IPR001509">
    <property type="entry name" value="Epimerase_deHydtase"/>
</dbReference>
<protein>
    <submittedName>
        <fullName evidence="7">UDP-glucose 4-epimerase</fullName>
        <ecNumber evidence="7">5.1.3.2</ecNumber>
    </submittedName>
</protein>
<keyword evidence="3" id="KW-0520">NAD</keyword>
<dbReference type="GO" id="GO:0033499">
    <property type="term" value="P:galactose catabolic process via UDP-galactose, Leloir pathway"/>
    <property type="evidence" value="ECO:0007669"/>
    <property type="project" value="TreeGrafter"/>
</dbReference>
<dbReference type="InterPro" id="IPR005886">
    <property type="entry name" value="UDP_G4E"/>
</dbReference>
<feature type="domain" description="NAD-dependent epimerase/dehydratase" evidence="6">
    <location>
        <begin position="3"/>
        <end position="251"/>
    </location>
</feature>
<evidence type="ECO:0000256" key="2">
    <source>
        <dbReference type="ARBA" id="ARBA00007637"/>
    </source>
</evidence>
<evidence type="ECO:0000256" key="3">
    <source>
        <dbReference type="ARBA" id="ARBA00023027"/>
    </source>
</evidence>
<evidence type="ECO:0000256" key="1">
    <source>
        <dbReference type="ARBA" id="ARBA00001911"/>
    </source>
</evidence>
<dbReference type="EMBL" id="VSSQ01013798">
    <property type="protein sequence ID" value="MPM52296.1"/>
    <property type="molecule type" value="Genomic_DNA"/>
</dbReference>
<keyword evidence="5" id="KW-0119">Carbohydrate metabolism</keyword>
<dbReference type="CDD" id="cd05247">
    <property type="entry name" value="UDP_G4E_1_SDR_e"/>
    <property type="match status" value="1"/>
</dbReference>
<accession>A0A645AH79</accession>